<accession>A0A1X7LGC8</accession>
<evidence type="ECO:0000256" key="1">
    <source>
        <dbReference type="SAM" id="SignalP"/>
    </source>
</evidence>
<dbReference type="SUPFAM" id="SSF101874">
    <property type="entry name" value="YceI-like"/>
    <property type="match status" value="1"/>
</dbReference>
<feature type="domain" description="Lipid/polyisoprenoid-binding YceI-like" evidence="2">
    <location>
        <begin position="20"/>
        <end position="185"/>
    </location>
</feature>
<reference evidence="4" key="1">
    <citation type="submission" date="2017-04" db="EMBL/GenBank/DDBJ databases">
        <authorList>
            <person name="Varghese N."/>
            <person name="Submissions S."/>
        </authorList>
    </citation>
    <scope>NUCLEOTIDE SEQUENCE [LARGE SCALE GENOMIC DNA]</scope>
    <source>
        <strain evidence="4">DSM 4125</strain>
    </source>
</reference>
<dbReference type="InterPro" id="IPR036761">
    <property type="entry name" value="TTHA0802/YceI-like_sf"/>
</dbReference>
<dbReference type="AlphaFoldDB" id="A0A1X7LGC8"/>
<feature type="signal peptide" evidence="1">
    <location>
        <begin position="1"/>
        <end position="18"/>
    </location>
</feature>
<feature type="chain" id="PRO_5012959679" evidence="1">
    <location>
        <begin position="19"/>
        <end position="185"/>
    </location>
</feature>
<dbReference type="STRING" id="1028.SAMN05661096_03983"/>
<dbReference type="EMBL" id="FXAW01000011">
    <property type="protein sequence ID" value="SMG52577.1"/>
    <property type="molecule type" value="Genomic_DNA"/>
</dbReference>
<keyword evidence="1" id="KW-0732">Signal</keyword>
<gene>
    <name evidence="3" type="ORF">SAMN05661096_03983</name>
</gene>
<dbReference type="SMART" id="SM00867">
    <property type="entry name" value="YceI"/>
    <property type="match status" value="1"/>
</dbReference>
<keyword evidence="4" id="KW-1185">Reference proteome</keyword>
<dbReference type="Proteomes" id="UP000193804">
    <property type="component" value="Unassembled WGS sequence"/>
</dbReference>
<dbReference type="RefSeq" id="WP_176223853.1">
    <property type="nucleotide sequence ID" value="NZ_FXAW01000011.1"/>
</dbReference>
<dbReference type="Gene3D" id="2.40.128.110">
    <property type="entry name" value="Lipid/polyisoprenoid-binding, YceI-like"/>
    <property type="match status" value="1"/>
</dbReference>
<dbReference type="Pfam" id="PF04264">
    <property type="entry name" value="YceI"/>
    <property type="match status" value="1"/>
</dbReference>
<sequence length="185" mass="20293">MRNLMIIMMLFFAPLVYAQQLTVNESNTKLSIDGTSTVHDWTIEAEQFDGKADLKIENNALQSINSLSFNVAVESLKSGKSAMDDNTYEALKAEDHPIIKYQFRSMDNVSIEGNITTMSTKGALTIGGVTKIVNMNVKADASNGIAFSGDITFKMSVFEIDPPTAVFGTIKTGDEVTIKFNAQYK</sequence>
<evidence type="ECO:0000259" key="2">
    <source>
        <dbReference type="SMART" id="SM00867"/>
    </source>
</evidence>
<dbReference type="InterPro" id="IPR007372">
    <property type="entry name" value="Lipid/polyisoprenoid-bd_YceI"/>
</dbReference>
<evidence type="ECO:0000313" key="3">
    <source>
        <dbReference type="EMBL" id="SMG52577.1"/>
    </source>
</evidence>
<evidence type="ECO:0000313" key="4">
    <source>
        <dbReference type="Proteomes" id="UP000193804"/>
    </source>
</evidence>
<organism evidence="3 4">
    <name type="scientific">Marivirga sericea</name>
    <dbReference type="NCBI Taxonomy" id="1028"/>
    <lineage>
        <taxon>Bacteria</taxon>
        <taxon>Pseudomonadati</taxon>
        <taxon>Bacteroidota</taxon>
        <taxon>Cytophagia</taxon>
        <taxon>Cytophagales</taxon>
        <taxon>Marivirgaceae</taxon>
        <taxon>Marivirga</taxon>
    </lineage>
</organism>
<name>A0A1X7LGC8_9BACT</name>
<protein>
    <submittedName>
        <fullName evidence="3">YceI-like domain-containing protein</fullName>
    </submittedName>
</protein>
<proteinExistence type="predicted"/>